<name>A0A5R8P0R6_9NOCA</name>
<evidence type="ECO:0000313" key="2">
    <source>
        <dbReference type="Proteomes" id="UP000306378"/>
    </source>
</evidence>
<dbReference type="InterPro" id="IPR007711">
    <property type="entry name" value="HigB-1"/>
</dbReference>
<dbReference type="Proteomes" id="UP000306378">
    <property type="component" value="Unassembled WGS sequence"/>
</dbReference>
<dbReference type="InterPro" id="IPR035093">
    <property type="entry name" value="RelE/ParE_toxin_dom_sf"/>
</dbReference>
<dbReference type="SUPFAM" id="SSF143011">
    <property type="entry name" value="RelE-like"/>
    <property type="match status" value="1"/>
</dbReference>
<evidence type="ECO:0008006" key="3">
    <source>
        <dbReference type="Google" id="ProtNLM"/>
    </source>
</evidence>
<evidence type="ECO:0000313" key="1">
    <source>
        <dbReference type="EMBL" id="TLF82464.1"/>
    </source>
</evidence>
<dbReference type="EMBL" id="VBUT01000001">
    <property type="protein sequence ID" value="TLF82464.1"/>
    <property type="molecule type" value="Genomic_DNA"/>
</dbReference>
<proteinExistence type="predicted"/>
<dbReference type="PANTHER" id="PTHR40266">
    <property type="entry name" value="TOXIN HIGB-1"/>
    <property type="match status" value="1"/>
</dbReference>
<organism evidence="1 2">
    <name type="scientific">Nocardia cyriacigeorgica</name>
    <dbReference type="NCBI Taxonomy" id="135487"/>
    <lineage>
        <taxon>Bacteria</taxon>
        <taxon>Bacillati</taxon>
        <taxon>Actinomycetota</taxon>
        <taxon>Actinomycetes</taxon>
        <taxon>Mycobacteriales</taxon>
        <taxon>Nocardiaceae</taxon>
        <taxon>Nocardia</taxon>
    </lineage>
</organism>
<gene>
    <name evidence="1" type="ORF">FEK34_01600</name>
</gene>
<comment type="caution">
    <text evidence="1">The sequence shown here is derived from an EMBL/GenBank/DDBJ whole genome shotgun (WGS) entry which is preliminary data.</text>
</comment>
<sequence length="78" mass="8917">MRQVIRRIDRHARSLLAGRAPAEQLADPSVQQPVDHGVQALGAGDREGQYSIRINQQWRICFRWTEAGAHDVEIVDYH</sequence>
<dbReference type="PANTHER" id="PTHR40266:SF2">
    <property type="entry name" value="TOXIN HIGB-1"/>
    <property type="match status" value="1"/>
</dbReference>
<reference evidence="1 2" key="1">
    <citation type="submission" date="2019-05" db="EMBL/GenBank/DDBJ databases">
        <title>Genomes sequences of two Nocardia cyriacigeorgica environmental isolates, type strains Nocardia asteroides ATCC 19247 and Nocardia cyriacigeorgica DSM 44484.</title>
        <authorList>
            <person name="Vautrin F."/>
            <person name="Bergeron E."/>
            <person name="Dubost A."/>
            <person name="Abrouk D."/>
            <person name="Rodriguez Nava V."/>
            <person name="Pujic P."/>
        </authorList>
    </citation>
    <scope>NUCLEOTIDE SEQUENCE [LARGE SCALE GENOMIC DNA]</scope>
    <source>
        <strain evidence="1 2">EML 446</strain>
    </source>
</reference>
<dbReference type="Gene3D" id="3.30.2310.20">
    <property type="entry name" value="RelE-like"/>
    <property type="match status" value="1"/>
</dbReference>
<accession>A0A5R8P0R6</accession>
<protein>
    <recommendedName>
        <fullName evidence="3">Plasmid maintenance system killer protein</fullName>
    </recommendedName>
</protein>
<dbReference type="AlphaFoldDB" id="A0A5R8P0R6"/>